<feature type="transmembrane region" description="Helical" evidence="7">
    <location>
        <begin position="345"/>
        <end position="363"/>
    </location>
</feature>
<sequence>MSPQSPLQSSDSGRVLPVRQSLLAMLGLCFVTMLVAVDQTVVGTALPTIVAELNGFELYAWVATSYLLTSVITIPIFGRLGDYHGRKPFVIASIIVFTVASALCGIAETMLHLVLARAVQGIGGGMLIGTAFACVPDLFTDTHVRLRWQVLLTASFGVANAFGPSLGGLLTHYMGWRSVFYVNLPIGVIGLYFIWRFLPHIKHVQRGKIRLDWQGAVLIALGLGSLQLFVELVPLHGASLSMVLLGVFSIAAFAVLVYWEKRCEEPLLPLDMFRNKSLVALSFLSFFTGFVMFTLLFYLPLLLQGGFGLSPQQVGLLITPLVVFITVGSIANSRIVVRLKSPNHILYLGFSLMALACAGMLVTEKITSHWIVAVYMMLGGTGLGFVMPNLTVFAQETAGRALLGISTALLQSVRMIGGMFGLALVGTVVGHYHAGAVRASIPQGEGTSWMTFLEDPQVLVSQSVQNDFMAQMQGIGMKGDALIEIARASLVSAVHGGLALTLLTALVALAWVYRVPHMSFSRTADTGQLVKPKAKGRP</sequence>
<evidence type="ECO:0000259" key="8">
    <source>
        <dbReference type="PROSITE" id="PS50850"/>
    </source>
</evidence>
<feature type="transmembrane region" description="Helical" evidence="7">
    <location>
        <begin position="278"/>
        <end position="301"/>
    </location>
</feature>
<proteinExistence type="predicted"/>
<dbReference type="GO" id="GO:0022857">
    <property type="term" value="F:transmembrane transporter activity"/>
    <property type="evidence" value="ECO:0007669"/>
    <property type="project" value="InterPro"/>
</dbReference>
<dbReference type="PANTHER" id="PTHR23501">
    <property type="entry name" value="MAJOR FACILITATOR SUPERFAMILY"/>
    <property type="match status" value="1"/>
</dbReference>
<feature type="transmembrane region" description="Helical" evidence="7">
    <location>
        <begin position="21"/>
        <end position="46"/>
    </location>
</feature>
<feature type="transmembrane region" description="Helical" evidence="7">
    <location>
        <begin position="493"/>
        <end position="513"/>
    </location>
</feature>
<evidence type="ECO:0000256" key="3">
    <source>
        <dbReference type="ARBA" id="ARBA00022475"/>
    </source>
</evidence>
<dbReference type="FunFam" id="1.20.1720.10:FF:000004">
    <property type="entry name" value="EmrB/QacA family drug resistance transporter"/>
    <property type="match status" value="1"/>
</dbReference>
<dbReference type="Pfam" id="PF07690">
    <property type="entry name" value="MFS_1"/>
    <property type="match status" value="1"/>
</dbReference>
<dbReference type="PROSITE" id="PS50850">
    <property type="entry name" value="MFS"/>
    <property type="match status" value="1"/>
</dbReference>
<dbReference type="OrthoDB" id="9807274at2"/>
<feature type="transmembrane region" description="Helical" evidence="7">
    <location>
        <begin position="151"/>
        <end position="174"/>
    </location>
</feature>
<name>A0A2N4U9Q1_9BURK</name>
<evidence type="ECO:0000256" key="1">
    <source>
        <dbReference type="ARBA" id="ARBA00004651"/>
    </source>
</evidence>
<evidence type="ECO:0000256" key="5">
    <source>
        <dbReference type="ARBA" id="ARBA00022989"/>
    </source>
</evidence>
<evidence type="ECO:0000313" key="9">
    <source>
        <dbReference type="EMBL" id="PLC51753.1"/>
    </source>
</evidence>
<keyword evidence="5 7" id="KW-1133">Transmembrane helix</keyword>
<keyword evidence="10" id="KW-1185">Reference proteome</keyword>
<dbReference type="AlphaFoldDB" id="A0A2N4U9Q1"/>
<organism evidence="9 10">
    <name type="scientific">Pollutimonas subterranea</name>
    <dbReference type="NCBI Taxonomy" id="2045210"/>
    <lineage>
        <taxon>Bacteria</taxon>
        <taxon>Pseudomonadati</taxon>
        <taxon>Pseudomonadota</taxon>
        <taxon>Betaproteobacteria</taxon>
        <taxon>Burkholderiales</taxon>
        <taxon>Alcaligenaceae</taxon>
        <taxon>Pollutimonas</taxon>
    </lineage>
</organism>
<protein>
    <submittedName>
        <fullName evidence="9">MFS transporter</fullName>
    </submittedName>
</protein>
<dbReference type="RefSeq" id="WP_102072240.1">
    <property type="nucleotide sequence ID" value="NZ_PDNW01000001.1"/>
</dbReference>
<keyword evidence="3" id="KW-1003">Cell membrane</keyword>
<dbReference type="InterPro" id="IPR011701">
    <property type="entry name" value="MFS"/>
</dbReference>
<keyword evidence="2" id="KW-0813">Transport</keyword>
<comment type="caution">
    <text evidence="9">The sequence shown here is derived from an EMBL/GenBank/DDBJ whole genome shotgun (WGS) entry which is preliminary data.</text>
</comment>
<feature type="transmembrane region" description="Helical" evidence="7">
    <location>
        <begin position="211"/>
        <end position="230"/>
    </location>
</feature>
<dbReference type="Gene3D" id="1.20.1720.10">
    <property type="entry name" value="Multidrug resistance protein D"/>
    <property type="match status" value="1"/>
</dbReference>
<reference evidence="9 10" key="1">
    <citation type="submission" date="2017-10" db="EMBL/GenBank/DDBJ databases">
        <title>Two draft genome sequences of Pusillimonas sp. strains isolated from a nitrate- and radionuclide-contaminated groundwater in Russia.</title>
        <authorList>
            <person name="Grouzdev D.S."/>
            <person name="Tourova T.P."/>
            <person name="Goeva M.A."/>
            <person name="Babich T.L."/>
            <person name="Sokolova D.S."/>
            <person name="Abdullin R."/>
            <person name="Poltaraus A.B."/>
            <person name="Toshchakov S.V."/>
            <person name="Nazina T.N."/>
        </authorList>
    </citation>
    <scope>NUCLEOTIDE SEQUENCE [LARGE SCALE GENOMIC DNA]</scope>
    <source>
        <strain evidence="9 10">JR1/69-3-13</strain>
    </source>
</reference>
<feature type="transmembrane region" description="Helical" evidence="7">
    <location>
        <begin position="89"/>
        <end position="115"/>
    </location>
</feature>
<dbReference type="Proteomes" id="UP000234190">
    <property type="component" value="Unassembled WGS sequence"/>
</dbReference>
<dbReference type="SUPFAM" id="SSF103473">
    <property type="entry name" value="MFS general substrate transporter"/>
    <property type="match status" value="1"/>
</dbReference>
<feature type="domain" description="Major facilitator superfamily (MFS) profile" evidence="8">
    <location>
        <begin position="24"/>
        <end position="522"/>
    </location>
</feature>
<gene>
    <name evidence="9" type="ORF">CR159_01640</name>
</gene>
<feature type="transmembrane region" description="Helical" evidence="7">
    <location>
        <begin position="415"/>
        <end position="434"/>
    </location>
</feature>
<dbReference type="EMBL" id="PDNW01000001">
    <property type="protein sequence ID" value="PLC51753.1"/>
    <property type="molecule type" value="Genomic_DNA"/>
</dbReference>
<feature type="transmembrane region" description="Helical" evidence="7">
    <location>
        <begin position="236"/>
        <end position="258"/>
    </location>
</feature>
<evidence type="ECO:0000256" key="2">
    <source>
        <dbReference type="ARBA" id="ARBA00022448"/>
    </source>
</evidence>
<dbReference type="InterPro" id="IPR020846">
    <property type="entry name" value="MFS_dom"/>
</dbReference>
<dbReference type="PANTHER" id="PTHR23501:SF191">
    <property type="entry name" value="VACUOLAR BASIC AMINO ACID TRANSPORTER 4"/>
    <property type="match status" value="1"/>
</dbReference>
<dbReference type="Gene3D" id="1.20.1250.20">
    <property type="entry name" value="MFS general substrate transporter like domains"/>
    <property type="match status" value="1"/>
</dbReference>
<feature type="transmembrane region" description="Helical" evidence="7">
    <location>
        <begin position="369"/>
        <end position="394"/>
    </location>
</feature>
<feature type="transmembrane region" description="Helical" evidence="7">
    <location>
        <begin position="121"/>
        <end position="139"/>
    </location>
</feature>
<evidence type="ECO:0000256" key="7">
    <source>
        <dbReference type="SAM" id="Phobius"/>
    </source>
</evidence>
<feature type="transmembrane region" description="Helical" evidence="7">
    <location>
        <begin position="313"/>
        <end position="333"/>
    </location>
</feature>
<evidence type="ECO:0000256" key="4">
    <source>
        <dbReference type="ARBA" id="ARBA00022692"/>
    </source>
</evidence>
<keyword evidence="4 7" id="KW-0812">Transmembrane</keyword>
<accession>A0A2N4U9Q1</accession>
<feature type="transmembrane region" description="Helical" evidence="7">
    <location>
        <begin position="58"/>
        <end position="77"/>
    </location>
</feature>
<evidence type="ECO:0000256" key="6">
    <source>
        <dbReference type="ARBA" id="ARBA00023136"/>
    </source>
</evidence>
<feature type="transmembrane region" description="Helical" evidence="7">
    <location>
        <begin position="180"/>
        <end position="199"/>
    </location>
</feature>
<comment type="subcellular location">
    <subcellularLocation>
        <location evidence="1">Cell membrane</location>
        <topology evidence="1">Multi-pass membrane protein</topology>
    </subcellularLocation>
</comment>
<evidence type="ECO:0000313" key="10">
    <source>
        <dbReference type="Proteomes" id="UP000234190"/>
    </source>
</evidence>
<dbReference type="InterPro" id="IPR036259">
    <property type="entry name" value="MFS_trans_sf"/>
</dbReference>
<dbReference type="GO" id="GO:0005886">
    <property type="term" value="C:plasma membrane"/>
    <property type="evidence" value="ECO:0007669"/>
    <property type="project" value="UniProtKB-SubCell"/>
</dbReference>
<keyword evidence="6 7" id="KW-0472">Membrane</keyword>